<dbReference type="Gene3D" id="2.60.120.650">
    <property type="entry name" value="Cupin"/>
    <property type="match status" value="1"/>
</dbReference>
<sequence>MSTIQIVTNLTKEKFNDLVGKDLPFVIRSANFGRCLEFWNVEYLQTKIADGRKVPIHVGKNPLLDFTNKNFQYKFEEFGTFLQKCFAAQSSNELVNKNDYDDCSNYYYLRSIGDDKRGREIANLKKHYPSIADDVSYPEFIGFCMNDSNCSDVDPK</sequence>
<organism evidence="1 2">
    <name type="scientific">Sarcoptes scabiei</name>
    <name type="common">Itch mite</name>
    <name type="synonym">Acarus scabiei</name>
    <dbReference type="NCBI Taxonomy" id="52283"/>
    <lineage>
        <taxon>Eukaryota</taxon>
        <taxon>Metazoa</taxon>
        <taxon>Ecdysozoa</taxon>
        <taxon>Arthropoda</taxon>
        <taxon>Chelicerata</taxon>
        <taxon>Arachnida</taxon>
        <taxon>Acari</taxon>
        <taxon>Acariformes</taxon>
        <taxon>Sarcoptiformes</taxon>
        <taxon>Astigmata</taxon>
        <taxon>Psoroptidia</taxon>
        <taxon>Sarcoptoidea</taxon>
        <taxon>Sarcoptidae</taxon>
        <taxon>Sarcoptinae</taxon>
        <taxon>Sarcoptes</taxon>
    </lineage>
</organism>
<dbReference type="EMBL" id="JXLN01010633">
    <property type="protein sequence ID" value="KPM06050.1"/>
    <property type="molecule type" value="Genomic_DNA"/>
</dbReference>
<name>A0A132A6L7_SARSC</name>
<gene>
    <name evidence="1" type="ORF">QR98_0045230</name>
</gene>
<dbReference type="Proteomes" id="UP000616769">
    <property type="component" value="Unassembled WGS sequence"/>
</dbReference>
<reference evidence="1 2" key="1">
    <citation type="journal article" date="2015" name="Parasit. Vectors">
        <title>Draft genome of the scabies mite.</title>
        <authorList>
            <person name="Rider S.D.Jr."/>
            <person name="Morgan M.S."/>
            <person name="Arlian L.G."/>
        </authorList>
    </citation>
    <scope>NUCLEOTIDE SEQUENCE [LARGE SCALE GENOMIC DNA]</scope>
    <source>
        <strain evidence="1">Arlian Lab</strain>
    </source>
</reference>
<dbReference type="OrthoDB" id="47172at2759"/>
<protein>
    <submittedName>
        <fullName evidence="1">tRNA wybutosine-synthesizing protein 5-like protein</fullName>
    </submittedName>
</protein>
<comment type="caution">
    <text evidence="1">The sequence shown here is derived from an EMBL/GenBank/DDBJ whole genome shotgun (WGS) entry which is preliminary data.</text>
</comment>
<dbReference type="AlphaFoldDB" id="A0A132A6L7"/>
<dbReference type="VEuPathDB" id="VectorBase:SSCA006502"/>
<proteinExistence type="predicted"/>
<dbReference type="SUPFAM" id="SSF51197">
    <property type="entry name" value="Clavaminate synthase-like"/>
    <property type="match status" value="1"/>
</dbReference>
<evidence type="ECO:0000313" key="2">
    <source>
        <dbReference type="Proteomes" id="UP000616769"/>
    </source>
</evidence>
<accession>A0A132A6L7</accession>
<evidence type="ECO:0000313" key="1">
    <source>
        <dbReference type="EMBL" id="KPM06050.1"/>
    </source>
</evidence>